<dbReference type="FunFam" id="3.30.1490.20:FF:000003">
    <property type="entry name" value="acetyl-CoA carboxylase isoform X1"/>
    <property type="match status" value="1"/>
</dbReference>
<dbReference type="Gene3D" id="3.30.470.20">
    <property type="entry name" value="ATP-grasp fold, B domain"/>
    <property type="match status" value="1"/>
</dbReference>
<dbReference type="Pfam" id="PF02785">
    <property type="entry name" value="Biotin_carb_C"/>
    <property type="match status" value="1"/>
</dbReference>
<dbReference type="InterPro" id="IPR049076">
    <property type="entry name" value="ACCA"/>
</dbReference>
<dbReference type="UniPathway" id="UPA00655">
    <property type="reaction ID" value="UER00711"/>
</dbReference>
<dbReference type="Gene3D" id="3.40.50.20">
    <property type="match status" value="1"/>
</dbReference>
<evidence type="ECO:0000259" key="18">
    <source>
        <dbReference type="PROSITE" id="PS50979"/>
    </source>
</evidence>
<dbReference type="InterPro" id="IPR000089">
    <property type="entry name" value="Biotin_lipoyl"/>
</dbReference>
<dbReference type="Pfam" id="PF01039">
    <property type="entry name" value="Carboxyl_trans"/>
    <property type="match status" value="1"/>
</dbReference>
<evidence type="ECO:0000256" key="2">
    <source>
        <dbReference type="ARBA" id="ARBA00004956"/>
    </source>
</evidence>
<dbReference type="InterPro" id="IPR034733">
    <property type="entry name" value="AcCoA_carboxyl_beta"/>
</dbReference>
<dbReference type="InterPro" id="IPR011762">
    <property type="entry name" value="COA_CT_N"/>
</dbReference>
<dbReference type="SMART" id="SM00878">
    <property type="entry name" value="Biotin_carb_C"/>
    <property type="match status" value="1"/>
</dbReference>
<dbReference type="PROSITE" id="PS00867">
    <property type="entry name" value="CPSASE_2"/>
    <property type="match status" value="1"/>
</dbReference>
<comment type="caution">
    <text evidence="21">The sequence shown here is derived from an EMBL/GenBank/DDBJ whole genome shotgun (WGS) entry which is preliminary data.</text>
</comment>
<dbReference type="PANTHER" id="PTHR45728">
    <property type="entry name" value="ACETYL-COA CARBOXYLASE, ISOFORM A"/>
    <property type="match status" value="1"/>
</dbReference>
<keyword evidence="10" id="KW-0092">Biotin</keyword>
<comment type="catalytic activity">
    <reaction evidence="13">
        <text>N(6)-biotinyl-L-lysyl-[protein] + hydrogencarbonate + ATP = N(6)-carboxybiotinyl-L-lysyl-[protein] + ADP + phosphate + H(+)</text>
        <dbReference type="Rhea" id="RHEA:13501"/>
        <dbReference type="Rhea" id="RHEA-COMP:10505"/>
        <dbReference type="Rhea" id="RHEA-COMP:10506"/>
        <dbReference type="ChEBI" id="CHEBI:15378"/>
        <dbReference type="ChEBI" id="CHEBI:17544"/>
        <dbReference type="ChEBI" id="CHEBI:30616"/>
        <dbReference type="ChEBI" id="CHEBI:43474"/>
        <dbReference type="ChEBI" id="CHEBI:83144"/>
        <dbReference type="ChEBI" id="CHEBI:83145"/>
        <dbReference type="ChEBI" id="CHEBI:456216"/>
        <dbReference type="EC" id="6.3.4.14"/>
    </reaction>
</comment>
<evidence type="ECO:0000256" key="12">
    <source>
        <dbReference type="ARBA" id="ARBA00048065"/>
    </source>
</evidence>
<dbReference type="GO" id="GO:0006633">
    <property type="term" value="P:fatty acid biosynthetic process"/>
    <property type="evidence" value="ECO:0007669"/>
    <property type="project" value="UniProtKB-KW"/>
</dbReference>
<dbReference type="PROSITE" id="PS00188">
    <property type="entry name" value="BIOTIN"/>
    <property type="match status" value="1"/>
</dbReference>
<dbReference type="Gene3D" id="2.40.50.100">
    <property type="match status" value="1"/>
</dbReference>
<dbReference type="EMBL" id="NBIV01000014">
    <property type="protein sequence ID" value="PXF48372.1"/>
    <property type="molecule type" value="Genomic_DNA"/>
</dbReference>
<dbReference type="Gene3D" id="2.40.460.10">
    <property type="entry name" value="Biotin dependent carboxylase carboxyltransferase"/>
    <property type="match status" value="1"/>
</dbReference>
<dbReference type="GO" id="GO:0003989">
    <property type="term" value="F:acetyl-CoA carboxylase activity"/>
    <property type="evidence" value="ECO:0007669"/>
    <property type="project" value="UniProtKB-EC"/>
</dbReference>
<comment type="pathway">
    <text evidence="2">Lipid metabolism; malonyl-CoA biosynthesis; malonyl-CoA from acetyl-CoA: step 1/1.</text>
</comment>
<dbReference type="Gene3D" id="3.90.1770.10">
    <property type="entry name" value="PreATP-grasp domain"/>
    <property type="match status" value="1"/>
</dbReference>
<dbReference type="GO" id="GO:0005524">
    <property type="term" value="F:ATP binding"/>
    <property type="evidence" value="ECO:0007669"/>
    <property type="project" value="UniProtKB-UniRule"/>
</dbReference>
<dbReference type="InterPro" id="IPR005479">
    <property type="entry name" value="CPAse_ATP-bd"/>
</dbReference>
<evidence type="ECO:0000256" key="8">
    <source>
        <dbReference type="ARBA" id="ARBA00023098"/>
    </source>
</evidence>
<feature type="domain" description="Biotin carboxylation" evidence="18">
    <location>
        <begin position="29"/>
        <end position="556"/>
    </location>
</feature>
<evidence type="ECO:0000256" key="1">
    <source>
        <dbReference type="ARBA" id="ARBA00001953"/>
    </source>
</evidence>
<dbReference type="PROSITE" id="PS50980">
    <property type="entry name" value="COA_CT_NTER"/>
    <property type="match status" value="1"/>
</dbReference>
<dbReference type="PROSITE" id="PS50968">
    <property type="entry name" value="BIOTINYL_LIPOYL"/>
    <property type="match status" value="1"/>
</dbReference>
<feature type="domain" description="CoA carboxyltransferase N-terminal" evidence="19">
    <location>
        <begin position="1630"/>
        <end position="1974"/>
    </location>
</feature>
<dbReference type="InterPro" id="IPR011763">
    <property type="entry name" value="COA_CT_C"/>
</dbReference>
<dbReference type="InterPro" id="IPR001882">
    <property type="entry name" value="Biotin_BS"/>
</dbReference>
<feature type="region of interest" description="Disordered" evidence="15">
    <location>
        <begin position="1398"/>
        <end position="1457"/>
    </location>
</feature>
<feature type="region of interest" description="Disordered" evidence="15">
    <location>
        <begin position="1258"/>
        <end position="1285"/>
    </location>
</feature>
<evidence type="ECO:0000259" key="16">
    <source>
        <dbReference type="PROSITE" id="PS50968"/>
    </source>
</evidence>
<evidence type="ECO:0000313" key="22">
    <source>
        <dbReference type="Proteomes" id="UP000247409"/>
    </source>
</evidence>
<dbReference type="OrthoDB" id="1197at2759"/>
<evidence type="ECO:0000259" key="19">
    <source>
        <dbReference type="PROSITE" id="PS50980"/>
    </source>
</evidence>
<keyword evidence="11" id="KW-0511">Multifunctional enzyme</keyword>
<dbReference type="Proteomes" id="UP000247409">
    <property type="component" value="Unassembled WGS sequence"/>
</dbReference>
<dbReference type="Pfam" id="PF00364">
    <property type="entry name" value="Biotin_lipoyl"/>
    <property type="match status" value="1"/>
</dbReference>
<evidence type="ECO:0000256" key="4">
    <source>
        <dbReference type="ARBA" id="ARBA00022598"/>
    </source>
</evidence>
<dbReference type="Pfam" id="PF08326">
    <property type="entry name" value="ACC_central"/>
    <property type="match status" value="2"/>
</dbReference>
<evidence type="ECO:0000256" key="10">
    <source>
        <dbReference type="ARBA" id="ARBA00023267"/>
    </source>
</evidence>
<dbReference type="Gene3D" id="3.30.1490.20">
    <property type="entry name" value="ATP-grasp fold, A domain"/>
    <property type="match status" value="1"/>
</dbReference>
<evidence type="ECO:0000256" key="5">
    <source>
        <dbReference type="ARBA" id="ARBA00022741"/>
    </source>
</evidence>
<dbReference type="InterPro" id="IPR049074">
    <property type="entry name" value="ACCA_BT"/>
</dbReference>
<dbReference type="InterPro" id="IPR011054">
    <property type="entry name" value="Rudment_hybrid_motif"/>
</dbReference>
<dbReference type="GO" id="GO:0046872">
    <property type="term" value="F:metal ion binding"/>
    <property type="evidence" value="ECO:0007669"/>
    <property type="project" value="InterPro"/>
</dbReference>
<evidence type="ECO:0000259" key="20">
    <source>
        <dbReference type="PROSITE" id="PS50989"/>
    </source>
</evidence>
<organism evidence="21 22">
    <name type="scientific">Gracilariopsis chorda</name>
    <dbReference type="NCBI Taxonomy" id="448386"/>
    <lineage>
        <taxon>Eukaryota</taxon>
        <taxon>Rhodophyta</taxon>
        <taxon>Florideophyceae</taxon>
        <taxon>Rhodymeniophycidae</taxon>
        <taxon>Gracilariales</taxon>
        <taxon>Gracilariaceae</taxon>
        <taxon>Gracilariopsis</taxon>
    </lineage>
</organism>
<keyword evidence="3" id="KW-0444">Lipid biosynthesis</keyword>
<keyword evidence="4" id="KW-0436">Ligase</keyword>
<dbReference type="InterPro" id="IPR029045">
    <property type="entry name" value="ClpP/crotonase-like_dom_sf"/>
</dbReference>
<dbReference type="InterPro" id="IPR011053">
    <property type="entry name" value="Single_hybrid_motif"/>
</dbReference>
<evidence type="ECO:0000256" key="14">
    <source>
        <dbReference type="PROSITE-ProRule" id="PRU00409"/>
    </source>
</evidence>
<dbReference type="SUPFAM" id="SSF52096">
    <property type="entry name" value="ClpP/crotonase"/>
    <property type="match status" value="2"/>
</dbReference>
<reference evidence="21 22" key="1">
    <citation type="journal article" date="2018" name="Mol. Biol. Evol.">
        <title>Analysis of the draft genome of the red seaweed Gracilariopsis chorda provides insights into genome size evolution in Rhodophyta.</title>
        <authorList>
            <person name="Lee J."/>
            <person name="Yang E.C."/>
            <person name="Graf L."/>
            <person name="Yang J.H."/>
            <person name="Qiu H."/>
            <person name="Zel Zion U."/>
            <person name="Chan C.X."/>
            <person name="Stephens T.G."/>
            <person name="Weber A.P.M."/>
            <person name="Boo G.H."/>
            <person name="Boo S.M."/>
            <person name="Kim K.M."/>
            <person name="Shin Y."/>
            <person name="Jung M."/>
            <person name="Lee S.J."/>
            <person name="Yim H.S."/>
            <person name="Lee J.H."/>
            <person name="Bhattacharya D."/>
            <person name="Yoon H.S."/>
        </authorList>
    </citation>
    <scope>NUCLEOTIDE SEQUENCE [LARGE SCALE GENOMIC DNA]</scope>
    <source>
        <strain evidence="21 22">SKKU-2015</strain>
        <tissue evidence="21">Whole body</tissue>
    </source>
</reference>
<evidence type="ECO:0000313" key="21">
    <source>
        <dbReference type="EMBL" id="PXF48372.1"/>
    </source>
</evidence>
<dbReference type="InterPro" id="IPR016185">
    <property type="entry name" value="PreATP-grasp_dom_sf"/>
</dbReference>
<dbReference type="SUPFAM" id="SSF51246">
    <property type="entry name" value="Rudiment single hybrid motif"/>
    <property type="match status" value="1"/>
</dbReference>
<dbReference type="STRING" id="448386.A0A2V3J2N7"/>
<evidence type="ECO:0000256" key="3">
    <source>
        <dbReference type="ARBA" id="ARBA00022516"/>
    </source>
</evidence>
<dbReference type="PROSITE" id="PS00866">
    <property type="entry name" value="CPSASE_1"/>
    <property type="match status" value="1"/>
</dbReference>
<keyword evidence="7 14" id="KW-0067">ATP-binding</keyword>
<proteinExistence type="predicted"/>
<evidence type="ECO:0000256" key="13">
    <source>
        <dbReference type="ARBA" id="ARBA00048600"/>
    </source>
</evidence>
<feature type="domain" description="ATP-grasp" evidence="17">
    <location>
        <begin position="181"/>
        <end position="375"/>
    </location>
</feature>
<dbReference type="Pfam" id="PF21385">
    <property type="entry name" value="ACCA_BT"/>
    <property type="match status" value="1"/>
</dbReference>
<feature type="domain" description="CoA carboxyltransferase C-terminal" evidence="20">
    <location>
        <begin position="1974"/>
        <end position="2303"/>
    </location>
</feature>
<name>A0A2V3J2N7_9FLOR</name>
<keyword evidence="22" id="KW-1185">Reference proteome</keyword>
<protein>
    <submittedName>
        <fullName evidence="21">Acetyl-CoA carboxylase</fullName>
    </submittedName>
</protein>
<dbReference type="SUPFAM" id="SSF56059">
    <property type="entry name" value="Glutathione synthetase ATP-binding domain-like"/>
    <property type="match status" value="1"/>
</dbReference>
<keyword evidence="8" id="KW-0443">Lipid metabolism</keyword>
<dbReference type="PANTHER" id="PTHR45728:SF3">
    <property type="entry name" value="ACETYL-COA CARBOXYLASE"/>
    <property type="match status" value="1"/>
</dbReference>
<feature type="domain" description="Lipoyl-binding" evidence="16">
    <location>
        <begin position="691"/>
        <end position="765"/>
    </location>
</feature>
<keyword evidence="5 14" id="KW-0547">Nucleotide-binding</keyword>
<dbReference type="InterPro" id="IPR005482">
    <property type="entry name" value="Biotin_COase_C"/>
</dbReference>
<evidence type="ECO:0000256" key="7">
    <source>
        <dbReference type="ARBA" id="ARBA00022840"/>
    </source>
</evidence>
<keyword evidence="6" id="KW-0276">Fatty acid metabolism</keyword>
<dbReference type="GO" id="GO:0004075">
    <property type="term" value="F:biotin carboxylase activity"/>
    <property type="evidence" value="ECO:0007669"/>
    <property type="project" value="UniProtKB-EC"/>
</dbReference>
<comment type="cofactor">
    <cofactor evidence="1">
        <name>biotin</name>
        <dbReference type="ChEBI" id="CHEBI:57586"/>
    </cofactor>
</comment>
<evidence type="ECO:0000259" key="17">
    <source>
        <dbReference type="PROSITE" id="PS50975"/>
    </source>
</evidence>
<dbReference type="PROSITE" id="PS50989">
    <property type="entry name" value="COA_CT_CTER"/>
    <property type="match status" value="1"/>
</dbReference>
<dbReference type="InterPro" id="IPR011761">
    <property type="entry name" value="ATP-grasp"/>
</dbReference>
<dbReference type="Pfam" id="PF00289">
    <property type="entry name" value="Biotin_carb_N"/>
    <property type="match status" value="1"/>
</dbReference>
<dbReference type="InterPro" id="IPR011764">
    <property type="entry name" value="Biotin_carboxylation_dom"/>
</dbReference>
<dbReference type="SUPFAM" id="SSF52440">
    <property type="entry name" value="PreATP-grasp domain"/>
    <property type="match status" value="1"/>
</dbReference>
<dbReference type="FunFam" id="2.40.50.100:FF:000005">
    <property type="entry name" value="Acetyl-CoA carboxylase 1"/>
    <property type="match status" value="1"/>
</dbReference>
<dbReference type="CDD" id="cd06850">
    <property type="entry name" value="biotinyl_domain"/>
    <property type="match status" value="1"/>
</dbReference>
<keyword evidence="9" id="KW-0275">Fatty acid biosynthesis</keyword>
<feature type="compositionally biased region" description="Low complexity" evidence="15">
    <location>
        <begin position="1426"/>
        <end position="1435"/>
    </location>
</feature>
<gene>
    <name evidence="21" type="ORF">BWQ96_01832</name>
</gene>
<dbReference type="FunFam" id="3.40.50.20:FF:000005">
    <property type="entry name" value="acetyl-CoA carboxylase isoform X2"/>
    <property type="match status" value="1"/>
</dbReference>
<dbReference type="InterPro" id="IPR013537">
    <property type="entry name" value="AcCoA_COase_cen"/>
</dbReference>
<evidence type="ECO:0000256" key="15">
    <source>
        <dbReference type="SAM" id="MobiDB-lite"/>
    </source>
</evidence>
<feature type="compositionally biased region" description="Basic and acidic residues" evidence="15">
    <location>
        <begin position="1415"/>
        <end position="1424"/>
    </location>
</feature>
<dbReference type="PROSITE" id="PS50979">
    <property type="entry name" value="BC"/>
    <property type="match status" value="1"/>
</dbReference>
<dbReference type="InterPro" id="IPR013815">
    <property type="entry name" value="ATP_grasp_subdomain_1"/>
</dbReference>
<comment type="catalytic activity">
    <reaction evidence="12">
        <text>hydrogencarbonate + acetyl-CoA + ATP = malonyl-CoA + ADP + phosphate + H(+)</text>
        <dbReference type="Rhea" id="RHEA:11308"/>
        <dbReference type="ChEBI" id="CHEBI:15378"/>
        <dbReference type="ChEBI" id="CHEBI:17544"/>
        <dbReference type="ChEBI" id="CHEBI:30616"/>
        <dbReference type="ChEBI" id="CHEBI:43474"/>
        <dbReference type="ChEBI" id="CHEBI:57288"/>
        <dbReference type="ChEBI" id="CHEBI:57384"/>
        <dbReference type="ChEBI" id="CHEBI:456216"/>
        <dbReference type="EC" id="6.4.1.2"/>
    </reaction>
</comment>
<evidence type="ECO:0000256" key="6">
    <source>
        <dbReference type="ARBA" id="ARBA00022832"/>
    </source>
</evidence>
<sequence length="2463" mass="272800">MTTSVISPQLDPETTSLQNYVKQLGGKRVIRKILIANNGIAAVKAIRSIRRWCYETFGNERTIEFVSMATPEDVAANAEYVRMADMWTSVPGGSNNHNFANVELICDLAYRFACDAVWAGWGHASENPNLPARLSEMGITFLGPNPKSMHALGDKIASTIIAQSAGVPTVAWSGRGLLVNYKAQGGVPVDVYQKACVLSAEHAKKVAEECGYPIVVKASEGGGGKGIRVVFEEAAICTAYRQVASEVPGSPIFLMRLVQNARHLEVQIVADEYGDAIALYGRDCSVQRRHQKIIEEGPVVAAPPNVWKGLEKAAVALAKEVGYVGAGTVEYLYKGDKTGGEFYFLELNPRLQVEHPVTEWITGVNLPALQLHIGMGIPMKNVATIRKFLRLPDGPLCDDPVTSPIALMSSPARQASAVQISDVSSSDHPEPLALSPMPPHGHVIACRVTAENPDEGFQPTSGAIQELTFRNTPNVWGYFSVGASGGVHEFADSQFGHLFAWGENRESSRRSLVLALKELSIRGDIRTTVEYLIKLLEMQSFRENQISTSWLDSLIAEKVAAEKPPTDLAVIIGAVCRAHMMFSERAELFTLCLERGQLPPLDHGLVDFPVQLIYDNVKYCFVVTRADVSAFRVRLADDERTSESARSVLAELRTLADGAKLVVMNGRSHVCYLREEPAGLRLSIDGKTCLFPKEYDPTRLTSSVSGKLVRYLVQNEERVTVGQPYVELEVMKMYLTLTAPESGKITITNTEGTSVEIGEVIATLELDDPSKVRRSEKFTGNLPDFNDPQAVGLKPHQQFSASEKELKLLLRGFDAKRSAIVDYVNTIDDVRVCSGEIRETLSFLSGRISTDIQKTIESELNALLTTVGVKNGNDFERGEKFRGCFSNSSSTEVKQKWIKQSKAVSSSIARILALCRDVPAASELIETASKYSSGSVLGSSIAGVLDEYLKIEKTFARRTGGSADALFALRDGNKKDLSSIVEIAASHIRLREKNSSLVKFLEVLSRPALSAVLSEDNAQTAEFKARLHQLSQLYAPEYSDIALRARIMVADLRRPHFHHRKTSVESMLETIVRAPHDRGEEEIQQMVRLGDSILDVLVSFVLPFDRSVISPAIRSAATQVYLRRSYRAYDVTDLRVFCSESGSTNATLAAKWRFRFLKRDDSGPALVSMNGVKKPRAPISRGIVSFDSADNLSQASGGASTQFDDEPYRDGRLAAFESWSSMENEFDSILESYASELSSSIVRDVNVLTVLLRWDSGAPPVTPGNSQPEQPGTGNTRDNFDADKDPFRTENLVSKSISAFCKGKASRMELAKKSGIKSVTFIVIPGLASESVTYPGFYTFRVRNEFEEDPIYRHIDPPMAFQLELSRLSNFTISRFGYPNRSIHVFFAQDKSTTRMKKRAELVSSTKKPPLGDVPGREQIRIGDKSQASRQASRSGRPLEGSAKSTNVASSRDRKKHDTRFTRDIDARFFVRAVIRQADVFSNPNNGAVVSMPEAERTFMEALDAVEMANCDRRFRRTDFNHIFLNVVPALEIEIEDVEAICRRMFQRYAARLWSLRVFAVEIKVPALVAAKNMSNTIIPLRFILFNPTGHMLRVESYVETVDPNTGEERFVTVSNDSPGSLHGSLVSEPYPVMDRIQRRRVVAQAMETTYVYDFLHIFTKQLHQIWRRYSEDRLLGGFHRHKMPSELIESKELILAVGSTSMHDAELAETSRKPGLNDIGMVAWSCLLRTPEYPNGRQIIIIANDITFRSGSFGPEEDALFCAASRMARERGLPRIYLAANSGARIGVADEVRERLQVDWIDPSAPTKGFRCLAIKNSDVEDIGYGLKTGKKIGANMHELTDIIGAEHGIGVENLMGSGLIAGETSRAYEETFTLSYVSSRSVGIGAYLVRLGQRVIQKKSAAPIILTGYSALNKVLGHGVYISNEQLGGTKVMHPNGITHTVVDDDVQGVGAVLRWLSYIPKTRGEKLPIVESRDPVTRAISARPPPNGQAYDPRCSLVAGEMDSSGDQRRFLGGLFDKDSWEEYLDGWAKTVIVGRARLGGVPAGVVTVETRSVERVTPADPASPDTRESLVTQAGQVWYPDSAAKTAQAIKDFDREGLPLFILANWRGFSGGMRDMFDEILKSGSLIVDALRCYKQPVFVYIPPGGELRGGAWVVLDTLINPEMIEMYADPTSRGGVLEPEGTVDVKYRRRHLIKTMHQLDPKLQELDEELNGANQAGAILSDERKQSIHEAIYAREVEILPMYKNVATSFCDLHDKPGRLLAKGAIRSIIDWQEARSFFYWRLQRRLAEERVRSKVREADPNMTSDKIKCLLRKWAADFRIEAGVSHHGAPNGVLDDGSENPTEPRSFEDDDSWVFHWLEVEEDAIQRRIEKIRTSRIAADVNQCSKGSKEGFVDGIEAALRSCKTNSERAELIAAIQEKISLVNSTRSHSLSSFGIFSKLGKLGWDREGENKVGEPR</sequence>
<feature type="compositionally biased region" description="Polar residues" evidence="15">
    <location>
        <begin position="1263"/>
        <end position="1277"/>
    </location>
</feature>
<evidence type="ECO:0000256" key="11">
    <source>
        <dbReference type="ARBA" id="ARBA00023268"/>
    </source>
</evidence>
<dbReference type="PROSITE" id="PS50975">
    <property type="entry name" value="ATP_GRASP"/>
    <property type="match status" value="1"/>
</dbReference>
<dbReference type="Gene3D" id="3.90.226.10">
    <property type="entry name" value="2-enoyl-CoA Hydratase, Chain A, domain 1"/>
    <property type="match status" value="2"/>
</dbReference>
<dbReference type="GO" id="GO:2001295">
    <property type="term" value="P:malonyl-CoA biosynthetic process"/>
    <property type="evidence" value="ECO:0007669"/>
    <property type="project" value="UniProtKB-UniPathway"/>
</dbReference>
<dbReference type="FunFam" id="3.90.226.10:FF:000010">
    <property type="entry name" value="acetyl-CoA carboxylase isoform X2"/>
    <property type="match status" value="1"/>
</dbReference>
<dbReference type="Pfam" id="PF02786">
    <property type="entry name" value="CPSase_L_D2"/>
    <property type="match status" value="1"/>
</dbReference>
<accession>A0A2V3J2N7</accession>
<dbReference type="SUPFAM" id="SSF51230">
    <property type="entry name" value="Single hybrid motif"/>
    <property type="match status" value="1"/>
</dbReference>
<dbReference type="InterPro" id="IPR005481">
    <property type="entry name" value="BC-like_N"/>
</dbReference>
<evidence type="ECO:0000256" key="9">
    <source>
        <dbReference type="ARBA" id="ARBA00023160"/>
    </source>
</evidence>